<dbReference type="KEGG" id="ttu:TERTU_0592"/>
<dbReference type="HOGENOM" id="CLU_000445_42_2_6"/>
<dbReference type="PROSITE" id="PS50109">
    <property type="entry name" value="HIS_KIN"/>
    <property type="match status" value="1"/>
</dbReference>
<name>C5BNM2_TERTT</name>
<feature type="coiled-coil region" evidence="11">
    <location>
        <begin position="224"/>
        <end position="251"/>
    </location>
</feature>
<comment type="catalytic activity">
    <reaction evidence="1">
        <text>ATP + protein L-histidine = ADP + protein N-phospho-L-histidine.</text>
        <dbReference type="EC" id="2.7.13.3"/>
    </reaction>
</comment>
<dbReference type="Pfam" id="PF02518">
    <property type="entry name" value="HATPase_c"/>
    <property type="match status" value="1"/>
</dbReference>
<keyword evidence="10 12" id="KW-0472">Membrane</keyword>
<dbReference type="AlphaFoldDB" id="C5BNM2"/>
<comment type="subcellular location">
    <subcellularLocation>
        <location evidence="2">Membrane</location>
    </subcellularLocation>
</comment>
<evidence type="ECO:0000256" key="2">
    <source>
        <dbReference type="ARBA" id="ARBA00004370"/>
    </source>
</evidence>
<dbReference type="PANTHER" id="PTHR45436:SF4">
    <property type="entry name" value="SENSOR PROTEIN PHOQ"/>
    <property type="match status" value="1"/>
</dbReference>
<reference evidence="15 16" key="1">
    <citation type="journal article" date="2009" name="PLoS ONE">
        <title>The complete genome of Teredinibacter turnerae T7901: an intracellular endosymbiont of marine wood-boring bivalves (shipworms).</title>
        <authorList>
            <person name="Yang J.C."/>
            <person name="Madupu R."/>
            <person name="Durkin A.S."/>
            <person name="Ekborg N.A."/>
            <person name="Pedamallu C.S."/>
            <person name="Hostetler J.B."/>
            <person name="Radune D."/>
            <person name="Toms B.S."/>
            <person name="Henrissat B."/>
            <person name="Coutinho P.M."/>
            <person name="Schwarz S."/>
            <person name="Field L."/>
            <person name="Trindade-Silva A.E."/>
            <person name="Soares C.A.G."/>
            <person name="Elshahawi S."/>
            <person name="Hanora A."/>
            <person name="Schmidt E.W."/>
            <person name="Haygood M.G."/>
            <person name="Posfai J."/>
            <person name="Benner J."/>
            <person name="Madinger C."/>
            <person name="Nove J."/>
            <person name="Anton B."/>
            <person name="Chaudhary K."/>
            <person name="Foster J."/>
            <person name="Holman A."/>
            <person name="Kumar S."/>
            <person name="Lessard P.A."/>
            <person name="Luyten Y.A."/>
            <person name="Slatko B."/>
            <person name="Wood N."/>
            <person name="Wu B."/>
            <person name="Teplitski M."/>
            <person name="Mougous J.D."/>
            <person name="Ward N."/>
            <person name="Eisen J.A."/>
            <person name="Badger J.H."/>
            <person name="Distel D.L."/>
        </authorList>
    </citation>
    <scope>NUCLEOTIDE SEQUENCE [LARGE SCALE GENOMIC DNA]</scope>
    <source>
        <strain evidence="16">ATCC 39867 / T7901</strain>
    </source>
</reference>
<dbReference type="PANTHER" id="PTHR45436">
    <property type="entry name" value="SENSOR HISTIDINE KINASE YKOH"/>
    <property type="match status" value="1"/>
</dbReference>
<keyword evidence="9" id="KW-0902">Two-component regulatory system</keyword>
<evidence type="ECO:0000256" key="1">
    <source>
        <dbReference type="ARBA" id="ARBA00000085"/>
    </source>
</evidence>
<dbReference type="InterPro" id="IPR003661">
    <property type="entry name" value="HisK_dim/P_dom"/>
</dbReference>
<dbReference type="InterPro" id="IPR003594">
    <property type="entry name" value="HATPase_dom"/>
</dbReference>
<evidence type="ECO:0000256" key="9">
    <source>
        <dbReference type="ARBA" id="ARBA00023012"/>
    </source>
</evidence>
<evidence type="ECO:0000313" key="16">
    <source>
        <dbReference type="Proteomes" id="UP000009080"/>
    </source>
</evidence>
<dbReference type="InterPro" id="IPR036097">
    <property type="entry name" value="HisK_dim/P_sf"/>
</dbReference>
<evidence type="ECO:0000256" key="10">
    <source>
        <dbReference type="ARBA" id="ARBA00023136"/>
    </source>
</evidence>
<evidence type="ECO:0000256" key="4">
    <source>
        <dbReference type="ARBA" id="ARBA00022553"/>
    </source>
</evidence>
<dbReference type="SMART" id="SM00387">
    <property type="entry name" value="HATPase_c"/>
    <property type="match status" value="1"/>
</dbReference>
<dbReference type="GO" id="GO:0000155">
    <property type="term" value="F:phosphorelay sensor kinase activity"/>
    <property type="evidence" value="ECO:0007669"/>
    <property type="project" value="InterPro"/>
</dbReference>
<dbReference type="SUPFAM" id="SSF47384">
    <property type="entry name" value="Homodimeric domain of signal transducing histidine kinase"/>
    <property type="match status" value="1"/>
</dbReference>
<keyword evidence="4" id="KW-0597">Phosphoprotein</keyword>
<dbReference type="InterPro" id="IPR005467">
    <property type="entry name" value="His_kinase_dom"/>
</dbReference>
<feature type="domain" description="HAMP" evidence="14">
    <location>
        <begin position="188"/>
        <end position="239"/>
    </location>
</feature>
<dbReference type="GO" id="GO:0005886">
    <property type="term" value="C:plasma membrane"/>
    <property type="evidence" value="ECO:0007669"/>
    <property type="project" value="TreeGrafter"/>
</dbReference>
<keyword evidence="16" id="KW-1185">Reference proteome</keyword>
<dbReference type="eggNOG" id="COG0642">
    <property type="taxonomic scope" value="Bacteria"/>
</dbReference>
<dbReference type="InterPro" id="IPR003660">
    <property type="entry name" value="HAMP_dom"/>
</dbReference>
<dbReference type="Gene3D" id="1.10.287.130">
    <property type="match status" value="1"/>
</dbReference>
<accession>C5BNM2</accession>
<evidence type="ECO:0000256" key="8">
    <source>
        <dbReference type="ARBA" id="ARBA00022989"/>
    </source>
</evidence>
<feature type="transmembrane region" description="Helical" evidence="12">
    <location>
        <begin position="168"/>
        <end position="186"/>
    </location>
</feature>
<keyword evidence="8 12" id="KW-1133">Transmembrane helix</keyword>
<dbReference type="EC" id="2.7.13.3" evidence="3"/>
<evidence type="ECO:0000259" key="14">
    <source>
        <dbReference type="PROSITE" id="PS50885"/>
    </source>
</evidence>
<dbReference type="PRINTS" id="PR00344">
    <property type="entry name" value="BCTRLSENSOR"/>
</dbReference>
<feature type="domain" description="Histidine kinase" evidence="13">
    <location>
        <begin position="247"/>
        <end position="446"/>
    </location>
</feature>
<keyword evidence="7 15" id="KW-0418">Kinase</keyword>
<evidence type="ECO:0000256" key="5">
    <source>
        <dbReference type="ARBA" id="ARBA00022679"/>
    </source>
</evidence>
<protein>
    <recommendedName>
        <fullName evidence="3">histidine kinase</fullName>
        <ecNumber evidence="3">2.7.13.3</ecNumber>
    </recommendedName>
</protein>
<dbReference type="InterPro" id="IPR050428">
    <property type="entry name" value="TCS_sensor_his_kinase"/>
</dbReference>
<keyword evidence="11" id="KW-0175">Coiled coil</keyword>
<evidence type="ECO:0000313" key="15">
    <source>
        <dbReference type="EMBL" id="ACR10824.1"/>
    </source>
</evidence>
<evidence type="ECO:0000259" key="13">
    <source>
        <dbReference type="PROSITE" id="PS50109"/>
    </source>
</evidence>
<gene>
    <name evidence="15" type="ordered locus">TERTU_0592</name>
</gene>
<dbReference type="InterPro" id="IPR036890">
    <property type="entry name" value="HATPase_C_sf"/>
</dbReference>
<dbReference type="GO" id="GO:0005524">
    <property type="term" value="F:ATP binding"/>
    <property type="evidence" value="ECO:0007669"/>
    <property type="project" value="UniProtKB-KW"/>
</dbReference>
<organism evidence="15 16">
    <name type="scientific">Teredinibacter turnerae (strain ATCC 39867 / T7901)</name>
    <dbReference type="NCBI Taxonomy" id="377629"/>
    <lineage>
        <taxon>Bacteria</taxon>
        <taxon>Pseudomonadati</taxon>
        <taxon>Pseudomonadota</taxon>
        <taxon>Gammaproteobacteria</taxon>
        <taxon>Cellvibrionales</taxon>
        <taxon>Cellvibrionaceae</taxon>
        <taxon>Teredinibacter</taxon>
    </lineage>
</organism>
<dbReference type="PROSITE" id="PS50885">
    <property type="entry name" value="HAMP"/>
    <property type="match status" value="1"/>
</dbReference>
<proteinExistence type="predicted"/>
<dbReference type="Proteomes" id="UP000009080">
    <property type="component" value="Chromosome"/>
</dbReference>
<sequence length="446" mass="49461">MSLAARLAVSSLLVLPVILGFSAFALDRAFTDSLRKAELEALRAQLYSLLGAAEPSDQNRVLQLPEVLAEPRFNRPLSGLYGRVLNTESQVLWQSESTPPSPPVGKPAPAWQAGTEQFGELEVNGAPYFVLRFDSLWEIAGTDTLFRFEIFHSQDNLRTELASYRHLLWQWLGGLALLFVLAQLLITRWGLEPLRHLAQELKIFQQGGQKQLAGQYPPEIAPVITNLNSLLEAEQAQRKRYKNTLADLAHSLKTPLAIIRADLEQRSDHLETIDEQLTRMANIIQHQLQRATLTTTTSLREKTLLAPIFERLTGALSKVYREKGFTIELQVDKALYFPGDESDALEVFGNLLENAFKYGERLVLVEASTRDKALVIDISDDGPGVAADMKQTILARGARADSSIQGQGIGLAITTDILSSYSGQLDVTDAVHPRAKGARFRVTIPL</sequence>
<evidence type="ECO:0000256" key="6">
    <source>
        <dbReference type="ARBA" id="ARBA00022692"/>
    </source>
</evidence>
<dbReference type="SUPFAM" id="SSF55874">
    <property type="entry name" value="ATPase domain of HSP90 chaperone/DNA topoisomerase II/histidine kinase"/>
    <property type="match status" value="1"/>
</dbReference>
<dbReference type="EMBL" id="CP001614">
    <property type="protein sequence ID" value="ACR10824.1"/>
    <property type="molecule type" value="Genomic_DNA"/>
</dbReference>
<keyword evidence="6 12" id="KW-0812">Transmembrane</keyword>
<evidence type="ECO:0000256" key="7">
    <source>
        <dbReference type="ARBA" id="ARBA00022777"/>
    </source>
</evidence>
<dbReference type="CDD" id="cd00082">
    <property type="entry name" value="HisKA"/>
    <property type="match status" value="1"/>
</dbReference>
<evidence type="ECO:0000256" key="11">
    <source>
        <dbReference type="SAM" id="Coils"/>
    </source>
</evidence>
<evidence type="ECO:0000256" key="3">
    <source>
        <dbReference type="ARBA" id="ARBA00012438"/>
    </source>
</evidence>
<dbReference type="InterPro" id="IPR004358">
    <property type="entry name" value="Sig_transdc_His_kin-like_C"/>
</dbReference>
<keyword evidence="5" id="KW-0808">Transferase</keyword>
<dbReference type="STRING" id="377629.TERTU_0592"/>
<dbReference type="Gene3D" id="3.30.565.10">
    <property type="entry name" value="Histidine kinase-like ATPase, C-terminal domain"/>
    <property type="match status" value="1"/>
</dbReference>
<evidence type="ECO:0000256" key="12">
    <source>
        <dbReference type="SAM" id="Phobius"/>
    </source>
</evidence>